<dbReference type="InterPro" id="IPR036086">
    <property type="entry name" value="ParB/Sulfiredoxin_sf"/>
</dbReference>
<evidence type="ECO:0000313" key="5">
    <source>
        <dbReference type="Proteomes" id="UP000555448"/>
    </source>
</evidence>
<dbReference type="Pfam" id="PF02195">
    <property type="entry name" value="ParB_N"/>
    <property type="match status" value="1"/>
</dbReference>
<dbReference type="SUPFAM" id="SSF110849">
    <property type="entry name" value="ParB/Sulfiredoxin"/>
    <property type="match status" value="1"/>
</dbReference>
<dbReference type="PANTHER" id="PTHR33375">
    <property type="entry name" value="CHROMOSOME-PARTITIONING PROTEIN PARB-RELATED"/>
    <property type="match status" value="1"/>
</dbReference>
<proteinExistence type="inferred from homology"/>
<dbReference type="Pfam" id="PF17762">
    <property type="entry name" value="HTH_ParB"/>
    <property type="match status" value="1"/>
</dbReference>
<sequence>MFESIALSKLQLSASNVRKVLSPEADLQLSHDIEARGLLQNLIVSKAKKRGHFDVIAGGRRLRAMTLIVERGAWTKDHEVSCLVINGDEATISETSLAENFQRMAMTPADECRAFQHFIGTDGSIDEVAKRFGQTRRFIEGRLRLAALAEPIFDALAEGKITLDLAKAYASTDNHEKQLRVFQTYGSGGYGYGNTADSIRRAIAQGGVSGKDPMALLVGEDAYVAAGGRIERDLFTDKADDTWSDPEILERLAGEKLETEAKRIAETSGLAWIRPIASTDTWSLRENLHRVTLPTAPLSEEALARIAEIEERQAAIEVEMEGESLSDDAFGEFETESERLAEEHETLSQATPILPPEWKDKVGQILKLSRDGEMVLEPTFYSETPLRLEADEEGNLVPAAPQAPTTGGSDNTPAKRPEAVAPGGKALSARLYDELAVQRRDILAANMLRDPGLALDYAIFAIVDGASSLGTTIGTRRLEDPNVGDLPVTKAREVLAEAQDALDSTWTEHECEVARFDAFRALDDDAKGAWIAYSVAISLQAKPTYDQRQNPMQNRLGQILEIDVAAWWRPTSANFFDGIQKGGLLQLLHDLGGPNLSSRYASAKKPEISVNCEKLCAGQAIVEDDVRDRALTWVPNAMRFLEAGSAGADPLDALGDDDEDDTAPLDGGVGEDGERDASLDGGVGEPGEGAADDELTARLEELEGEDGNDLDDGRESEFSETDGTQAAEHEQLAAA</sequence>
<dbReference type="SUPFAM" id="SSF109709">
    <property type="entry name" value="KorB DNA-binding domain-like"/>
    <property type="match status" value="1"/>
</dbReference>
<accession>A0A7W7KAC8</accession>
<feature type="region of interest" description="Disordered" evidence="2">
    <location>
        <begin position="648"/>
        <end position="735"/>
    </location>
</feature>
<dbReference type="GO" id="GO:0003677">
    <property type="term" value="F:DNA binding"/>
    <property type="evidence" value="ECO:0007669"/>
    <property type="project" value="InterPro"/>
</dbReference>
<dbReference type="EMBL" id="JACHLR010000010">
    <property type="protein sequence ID" value="MBB4859157.1"/>
    <property type="molecule type" value="Genomic_DNA"/>
</dbReference>
<feature type="region of interest" description="Disordered" evidence="2">
    <location>
        <begin position="397"/>
        <end position="422"/>
    </location>
</feature>
<comment type="similarity">
    <text evidence="1">Belongs to the ParB family.</text>
</comment>
<dbReference type="Proteomes" id="UP000555448">
    <property type="component" value="Unassembled WGS sequence"/>
</dbReference>
<evidence type="ECO:0000256" key="2">
    <source>
        <dbReference type="SAM" id="MobiDB-lite"/>
    </source>
</evidence>
<feature type="domain" description="ParB-like N-terminal" evidence="3">
    <location>
        <begin position="3"/>
        <end position="101"/>
    </location>
</feature>
<evidence type="ECO:0000259" key="3">
    <source>
        <dbReference type="SMART" id="SM00470"/>
    </source>
</evidence>
<dbReference type="InterPro" id="IPR050336">
    <property type="entry name" value="Chromosome_partition/occlusion"/>
</dbReference>
<feature type="compositionally biased region" description="Polar residues" evidence="2">
    <location>
        <begin position="403"/>
        <end position="412"/>
    </location>
</feature>
<dbReference type="CDD" id="cd16406">
    <property type="entry name" value="ParB_N_like"/>
    <property type="match status" value="1"/>
</dbReference>
<dbReference type="GO" id="GO:0005694">
    <property type="term" value="C:chromosome"/>
    <property type="evidence" value="ECO:0007669"/>
    <property type="project" value="TreeGrafter"/>
</dbReference>
<dbReference type="SMART" id="SM00470">
    <property type="entry name" value="ParB"/>
    <property type="match status" value="1"/>
</dbReference>
<dbReference type="PANTHER" id="PTHR33375:SF7">
    <property type="entry name" value="CHROMOSOME 2-PARTITIONING PROTEIN PARB-RELATED"/>
    <property type="match status" value="1"/>
</dbReference>
<dbReference type="Gene3D" id="3.90.1530.30">
    <property type="match status" value="1"/>
</dbReference>
<keyword evidence="5" id="KW-1185">Reference proteome</keyword>
<protein>
    <submittedName>
        <fullName evidence="4">ParB family chromosome partitioning protein</fullName>
    </submittedName>
</protein>
<feature type="compositionally biased region" description="Acidic residues" evidence="2">
    <location>
        <begin position="654"/>
        <end position="674"/>
    </location>
</feature>
<comment type="caution">
    <text evidence="4">The sequence shown here is derived from an EMBL/GenBank/DDBJ whole genome shotgun (WGS) entry which is preliminary data.</text>
</comment>
<dbReference type="InterPro" id="IPR041468">
    <property type="entry name" value="HTH_ParB/Spo0J"/>
</dbReference>
<dbReference type="AlphaFoldDB" id="A0A7W7KAC8"/>
<dbReference type="RefSeq" id="WP_184245522.1">
    <property type="nucleotide sequence ID" value="NZ_JACHLR010000010.1"/>
</dbReference>
<reference evidence="4 5" key="1">
    <citation type="submission" date="2020-08" db="EMBL/GenBank/DDBJ databases">
        <title>Functional genomics of gut bacteria from endangered species of beetles.</title>
        <authorList>
            <person name="Carlos-Shanley C."/>
        </authorList>
    </citation>
    <scope>NUCLEOTIDE SEQUENCE [LARGE SCALE GENOMIC DNA]</scope>
    <source>
        <strain evidence="4 5">S00245</strain>
    </source>
</reference>
<evidence type="ECO:0000313" key="4">
    <source>
        <dbReference type="EMBL" id="MBB4859157.1"/>
    </source>
</evidence>
<dbReference type="Gene3D" id="1.10.10.2830">
    <property type="match status" value="1"/>
</dbReference>
<organism evidence="4 5">
    <name type="scientific">Novosphingobium chloroacetimidivorans</name>
    <dbReference type="NCBI Taxonomy" id="1428314"/>
    <lineage>
        <taxon>Bacteria</taxon>
        <taxon>Pseudomonadati</taxon>
        <taxon>Pseudomonadota</taxon>
        <taxon>Alphaproteobacteria</taxon>
        <taxon>Sphingomonadales</taxon>
        <taxon>Sphingomonadaceae</taxon>
        <taxon>Novosphingobium</taxon>
    </lineage>
</organism>
<dbReference type="InterPro" id="IPR004437">
    <property type="entry name" value="ParB/RepB/Spo0J"/>
</dbReference>
<evidence type="ECO:0000256" key="1">
    <source>
        <dbReference type="ARBA" id="ARBA00006295"/>
    </source>
</evidence>
<dbReference type="GO" id="GO:0007059">
    <property type="term" value="P:chromosome segregation"/>
    <property type="evidence" value="ECO:0007669"/>
    <property type="project" value="TreeGrafter"/>
</dbReference>
<dbReference type="InterPro" id="IPR003115">
    <property type="entry name" value="ParB_N"/>
</dbReference>
<dbReference type="NCBIfam" id="TIGR00180">
    <property type="entry name" value="parB_part"/>
    <property type="match status" value="1"/>
</dbReference>
<name>A0A7W7KAC8_9SPHN</name>
<gene>
    <name evidence="4" type="ORF">HNO88_002486</name>
</gene>